<reference evidence="1 2" key="1">
    <citation type="submission" date="2019-09" db="EMBL/GenBank/DDBJ databases">
        <title>Chitinophaga ginsengihumi sp. nov., isolated from soil of ginseng rhizosphere.</title>
        <authorList>
            <person name="Lee J."/>
        </authorList>
    </citation>
    <scope>NUCLEOTIDE SEQUENCE [LARGE SCALE GENOMIC DNA]</scope>
    <source>
        <strain evidence="1 2">BN140078</strain>
    </source>
</reference>
<dbReference type="Proteomes" id="UP000324611">
    <property type="component" value="Unassembled WGS sequence"/>
</dbReference>
<comment type="caution">
    <text evidence="1">The sequence shown here is derived from an EMBL/GenBank/DDBJ whole genome shotgun (WGS) entry which is preliminary data.</text>
</comment>
<keyword evidence="2" id="KW-1185">Reference proteome</keyword>
<gene>
    <name evidence="1" type="ORF">F0L74_10695</name>
</gene>
<dbReference type="AlphaFoldDB" id="A0A5B2VUR3"/>
<name>A0A5B2VUR3_9BACT</name>
<dbReference type="EMBL" id="VUOC01000002">
    <property type="protein sequence ID" value="KAA2242981.1"/>
    <property type="molecule type" value="Genomic_DNA"/>
</dbReference>
<evidence type="ECO:0000313" key="2">
    <source>
        <dbReference type="Proteomes" id="UP000324611"/>
    </source>
</evidence>
<reference evidence="1 2" key="2">
    <citation type="submission" date="2019-09" db="EMBL/GenBank/DDBJ databases">
        <authorList>
            <person name="Jin C."/>
        </authorList>
    </citation>
    <scope>NUCLEOTIDE SEQUENCE [LARGE SCALE GENOMIC DNA]</scope>
    <source>
        <strain evidence="1 2">BN140078</strain>
    </source>
</reference>
<protein>
    <submittedName>
        <fullName evidence="1">Uncharacterized protein</fullName>
    </submittedName>
</protein>
<dbReference type="RefSeq" id="WP_149837857.1">
    <property type="nucleotide sequence ID" value="NZ_VUOC01000002.1"/>
</dbReference>
<organism evidence="1 2">
    <name type="scientific">Chitinophaga agrisoli</name>
    <dbReference type="NCBI Taxonomy" id="2607653"/>
    <lineage>
        <taxon>Bacteria</taxon>
        <taxon>Pseudomonadati</taxon>
        <taxon>Bacteroidota</taxon>
        <taxon>Chitinophagia</taxon>
        <taxon>Chitinophagales</taxon>
        <taxon>Chitinophagaceae</taxon>
        <taxon>Chitinophaga</taxon>
    </lineage>
</organism>
<accession>A0A5B2VUR3</accession>
<evidence type="ECO:0000313" key="1">
    <source>
        <dbReference type="EMBL" id="KAA2242981.1"/>
    </source>
</evidence>
<proteinExistence type="predicted"/>
<sequence length="84" mass="9948">MSLTKVFITLKNGKPITRYYQKGDEYRYTLELSFNEGVFKMHSYAFHGNDVMEEDNHMDETRLESADFNEFVVLIQTKFPNVDI</sequence>